<evidence type="ECO:0000256" key="11">
    <source>
        <dbReference type="SAM" id="Coils"/>
    </source>
</evidence>
<dbReference type="InterPro" id="IPR001680">
    <property type="entry name" value="WD40_rpt"/>
</dbReference>
<evidence type="ECO:0000256" key="10">
    <source>
        <dbReference type="PROSITE-ProRule" id="PRU00221"/>
    </source>
</evidence>
<dbReference type="GeneID" id="106155816"/>
<evidence type="ECO:0000256" key="6">
    <source>
        <dbReference type="ARBA" id="ARBA00023212"/>
    </source>
</evidence>
<feature type="region of interest" description="Disordered" evidence="12">
    <location>
        <begin position="1132"/>
        <end position="1151"/>
    </location>
</feature>
<evidence type="ECO:0000256" key="8">
    <source>
        <dbReference type="ARBA" id="ARBA00023605"/>
    </source>
</evidence>
<comment type="similarity">
    <text evidence="8">Belongs to the CFAP43 family.</text>
</comment>
<accession>A0A1S3HJT7</accession>
<dbReference type="PANTHER" id="PTHR14885">
    <property type="entry name" value="CILIA- AND FLAGELLA-ASSOCIATED PROTEIN 43-RELATED"/>
    <property type="match status" value="1"/>
</dbReference>
<sequence>MESIGSLVLSWAKGYDGNNTHFIDKSTICFACGHNVTFVKENGEEMVFPSPGEGVGTLAVHSVNKVFAFSDLSLPPKVFVYSFPGLEQKAVLQGGAQLEYSAIAFSASDYLATVSGLPEFELAVWDYIKGNKLCTVSLPHITPTGVSINPAKWRQICVTTDNALTLYHVEQSDEHYLMKPSKTNLPVEDSMATIEEEGRMPTRASTRLTKMTVELPKAAVAGLVGEMAERWDDLQDHRPRVVPKSHCWTPVGDLYVGCEGGQLLKVDGETHVAKVMYTPGPKAAAPPSREPSQSSLKLTKKVSMADMDLNSAMMNIVPEGAFRTMALHKTGLFAGGLDGTLRKLEVKGDNVKVVETTPVGLPISSMSFSSTFNKLALGSSRGALHVYDLENPGSTKEIFDIHHGNFVAVDSLAGCDHCVSVREDGELQVWRVDTSQMEGFIPIGQMATSLACSPLLHMAVVGTELGYLFFIDLNDTKNPRPVYQYRIHTGPVNHIVFDKNGRFIFTASDDGNVFVIDSRASKNFEVVGHTAVAGDVQSISMFSSEGSRDIKVVVTSNNTGHKRLGATIAVVFDITDKLTRDFKLAHASLKKNFRDDAINKMVLTLTVPSYGAAITNGGVMYTISQTNKMIHKMILPEERPPRDEAVLSHVGEYPGHQLPGGRLIMSPHNKWVASYGPDGKIYIRTVGDMDHPLQLSPHDYRHGGVRHMTFSGDSQMLYTVGYDGIMACYKWRLTQSGQAKAKSAIESARAIRTNNMQTQQTEDAMLQSMKEWSPSSESRPVTTAPKEETEQLEKEQSTEEVYTTPTPVPGHDSTWLQAQELMSIKEEDKEYAEVKKQLRLEIKDMRKTIQKMMQENEGLPDTEKLGRHEFDLDIDEQIHLQQEADNEVARIREEIEFEDLAKRYVTHIIKTECWDEMVVKGRSIEAFISSYEVSNFPMKKRSKRELDELDKVTARRAVEIAEVQSRRELTEVSQKTATFSQMLKESANETAQGTEDELNETDDVEAQSKDDSATTGSLSAKYGGGSKMLYSQFELHTREQKQAQIILLQDVIHRIKLAFNKEFDETYQKKEQEVAKIRDRNKRIRKILDDLDMVETVTDFSMSILEKPERLLVVEDSEVKVEKYYTPQQRKKLEEEARIEEERRAREKGDNARERALDMMMGGVLEIKKEDELKKDVPIPAFIQTKPEDDWTEEEQKIAKEYEKKVKELQEEREKFRKQLEMELKKLQTLNQDTEENFDEALKQLFVRRVKTDMVIYQEELKILRLQYSLLIEEELETRDKELCRLLEHKKMLKTLSAQTVAEARKHVDEFREKYDILVAEDKVIDKVFKREFNDVPAVQLDQLYKLFRRRPRGGRVNLKDRETPIYDPKSGNPFADRPSTARQNAMNKVSMESALQELDKESNMPEGVQLYVWERLCRYRRQKIDSEQLVKQKALVLAEMENGFLRRRLDEDEQLKRDIEEITIAIEKLKEDVIQFNTNLEAQLVLKQGQVEVDPGNFIHDFRDSILIHRSVVEELNGKIKQLGEGKIASMVDSKDFRKGIIQLEWEHKKNIMQIEDLQRKMRDINMMKVTRQIQSFLNEEDHEAKRAQEAAVLEQTIMMQKKHHEKNVEEHKKIVKDLKKAIQQREEENKSLERDLEELNVSVNERSHINDVNADKTGDGGRDRRYQEIVQRRKLVDLAKAQAQEVAVLRAEVERLRMRTFPALVQVEH</sequence>
<dbReference type="PANTHER" id="PTHR14885:SF1">
    <property type="entry name" value="CILIA- AND FLAGELLA-ASSOCIATED PROTEIN 43"/>
    <property type="match status" value="1"/>
</dbReference>
<dbReference type="KEGG" id="lak:106155816"/>
<protein>
    <recommendedName>
        <fullName evidence="9">Cilia- and flagella-associated protein 43</fullName>
    </recommendedName>
</protein>
<dbReference type="InterPro" id="IPR015943">
    <property type="entry name" value="WD40/YVTN_repeat-like_dom_sf"/>
</dbReference>
<feature type="repeat" description="WD" evidence="10">
    <location>
        <begin position="485"/>
        <end position="526"/>
    </location>
</feature>
<feature type="region of interest" description="Disordered" evidence="12">
    <location>
        <begin position="984"/>
        <end position="1019"/>
    </location>
</feature>
<evidence type="ECO:0000256" key="7">
    <source>
        <dbReference type="ARBA" id="ARBA00023273"/>
    </source>
</evidence>
<proteinExistence type="inferred from homology"/>
<dbReference type="OrthoDB" id="535167at2759"/>
<dbReference type="PROSITE" id="PS50082">
    <property type="entry name" value="WD_REPEATS_2"/>
    <property type="match status" value="1"/>
</dbReference>
<evidence type="ECO:0000313" key="13">
    <source>
        <dbReference type="Proteomes" id="UP000085678"/>
    </source>
</evidence>
<keyword evidence="2" id="KW-0963">Cytoplasm</keyword>
<evidence type="ECO:0000256" key="3">
    <source>
        <dbReference type="ARBA" id="ARBA00022574"/>
    </source>
</evidence>
<feature type="region of interest" description="Disordered" evidence="12">
    <location>
        <begin position="755"/>
        <end position="813"/>
    </location>
</feature>
<evidence type="ECO:0000256" key="4">
    <source>
        <dbReference type="ARBA" id="ARBA00022737"/>
    </source>
</evidence>
<dbReference type="Proteomes" id="UP000085678">
    <property type="component" value="Unplaced"/>
</dbReference>
<dbReference type="Pfam" id="PF25828">
    <property type="entry name" value="CC_Cfap43"/>
    <property type="match status" value="1"/>
</dbReference>
<keyword evidence="14" id="KW-0282">Flagellum</keyword>
<feature type="coiled-coil region" evidence="11">
    <location>
        <begin position="824"/>
        <end position="894"/>
    </location>
</feature>
<keyword evidence="6" id="KW-0206">Cytoskeleton</keyword>
<evidence type="ECO:0000256" key="2">
    <source>
        <dbReference type="ARBA" id="ARBA00022490"/>
    </source>
</evidence>
<organism evidence="13 14">
    <name type="scientific">Lingula anatina</name>
    <name type="common">Brachiopod</name>
    <name type="synonym">Lingula unguis</name>
    <dbReference type="NCBI Taxonomy" id="7574"/>
    <lineage>
        <taxon>Eukaryota</taxon>
        <taxon>Metazoa</taxon>
        <taxon>Spiralia</taxon>
        <taxon>Lophotrochozoa</taxon>
        <taxon>Brachiopoda</taxon>
        <taxon>Linguliformea</taxon>
        <taxon>Lingulata</taxon>
        <taxon>Lingulida</taxon>
        <taxon>Linguloidea</taxon>
        <taxon>Lingulidae</taxon>
        <taxon>Lingula</taxon>
    </lineage>
</organism>
<gene>
    <name evidence="14" type="primary">LOC106155816</name>
</gene>
<name>A0A1S3HJT7_LINAN</name>
<dbReference type="GO" id="GO:0003341">
    <property type="term" value="P:cilium movement"/>
    <property type="evidence" value="ECO:0007669"/>
    <property type="project" value="UniProtKB-ARBA"/>
</dbReference>
<keyword evidence="7" id="KW-0966">Cell projection</keyword>
<keyword evidence="5 11" id="KW-0175">Coiled coil</keyword>
<evidence type="ECO:0000256" key="12">
    <source>
        <dbReference type="SAM" id="MobiDB-lite"/>
    </source>
</evidence>
<feature type="coiled-coil region" evidence="11">
    <location>
        <begin position="1192"/>
        <end position="1244"/>
    </location>
</feature>
<feature type="compositionally biased region" description="Polar residues" evidence="12">
    <location>
        <begin position="984"/>
        <end position="993"/>
    </location>
</feature>
<dbReference type="InParanoid" id="A0A1S3HJT7"/>
<dbReference type="RefSeq" id="XP_013386282.1">
    <property type="nucleotide sequence ID" value="XM_013530828.1"/>
</dbReference>
<dbReference type="STRING" id="7574.A0A1S3HJT7"/>
<keyword evidence="4" id="KW-0677">Repeat</keyword>
<keyword evidence="3 10" id="KW-0853">WD repeat</keyword>
<evidence type="ECO:0000256" key="9">
    <source>
        <dbReference type="ARBA" id="ARBA00023662"/>
    </source>
</evidence>
<evidence type="ECO:0000256" key="1">
    <source>
        <dbReference type="ARBA" id="ARBA00004430"/>
    </source>
</evidence>
<evidence type="ECO:0000256" key="5">
    <source>
        <dbReference type="ARBA" id="ARBA00023054"/>
    </source>
</evidence>
<dbReference type="GO" id="GO:0005930">
    <property type="term" value="C:axoneme"/>
    <property type="evidence" value="ECO:0007669"/>
    <property type="project" value="UniProtKB-SubCell"/>
</dbReference>
<feature type="coiled-coil region" evidence="11">
    <location>
        <begin position="1453"/>
        <end position="1480"/>
    </location>
</feature>
<dbReference type="SUPFAM" id="SSF50978">
    <property type="entry name" value="WD40 repeat-like"/>
    <property type="match status" value="2"/>
</dbReference>
<dbReference type="Gene3D" id="2.130.10.10">
    <property type="entry name" value="YVTN repeat-like/Quinoprotein amine dehydrogenase"/>
    <property type="match status" value="3"/>
</dbReference>
<dbReference type="GO" id="GO:0060271">
    <property type="term" value="P:cilium assembly"/>
    <property type="evidence" value="ECO:0007669"/>
    <property type="project" value="TreeGrafter"/>
</dbReference>
<keyword evidence="14" id="KW-0969">Cilium</keyword>
<feature type="coiled-coil region" evidence="11">
    <location>
        <begin position="1603"/>
        <end position="1644"/>
    </location>
</feature>
<feature type="coiled-coil region" evidence="11">
    <location>
        <begin position="1060"/>
        <end position="1087"/>
    </location>
</feature>
<dbReference type="Pfam" id="PF00400">
    <property type="entry name" value="WD40"/>
    <property type="match status" value="1"/>
</dbReference>
<dbReference type="InterPro" id="IPR036322">
    <property type="entry name" value="WD40_repeat_dom_sf"/>
</dbReference>
<dbReference type="SMART" id="SM00320">
    <property type="entry name" value="WD40"/>
    <property type="match status" value="5"/>
</dbReference>
<feature type="compositionally biased region" description="Basic and acidic residues" evidence="12">
    <location>
        <begin position="785"/>
        <end position="797"/>
    </location>
</feature>
<keyword evidence="13" id="KW-1185">Reference proteome</keyword>
<comment type="subcellular location">
    <subcellularLocation>
        <location evidence="1">Cytoplasm</location>
        <location evidence="1">Cytoskeleton</location>
        <location evidence="1">Cilium axoneme</location>
    </subcellularLocation>
</comment>
<evidence type="ECO:0000313" key="14">
    <source>
        <dbReference type="RefSeq" id="XP_013386282.1"/>
    </source>
</evidence>
<feature type="compositionally biased region" description="Acidic residues" evidence="12">
    <location>
        <begin position="994"/>
        <end position="1005"/>
    </location>
</feature>
<reference evidence="14" key="1">
    <citation type="submission" date="2025-08" db="UniProtKB">
        <authorList>
            <consortium name="RefSeq"/>
        </authorList>
    </citation>
    <scope>IDENTIFICATION</scope>
    <source>
        <tissue evidence="14">Gonads</tissue>
    </source>
</reference>
<dbReference type="FunCoup" id="A0A1S3HJT7">
    <property type="interactions" value="18"/>
</dbReference>
<feature type="region of interest" description="Disordered" evidence="12">
    <location>
        <begin position="1360"/>
        <end position="1380"/>
    </location>
</feature>